<dbReference type="Pfam" id="PF25257">
    <property type="entry name" value="DUF7858"/>
    <property type="match status" value="1"/>
</dbReference>
<evidence type="ECO:0000313" key="2">
    <source>
        <dbReference type="Proteomes" id="UP001596388"/>
    </source>
</evidence>
<accession>A0ABD5WYK2</accession>
<dbReference type="RefSeq" id="WP_276238023.1">
    <property type="nucleotide sequence ID" value="NZ_CP119989.1"/>
</dbReference>
<dbReference type="GeneID" id="79268595"/>
<proteinExistence type="predicted"/>
<organism evidence="1 2">
    <name type="scientific">Halobaculum marinum</name>
    <dbReference type="NCBI Taxonomy" id="3031996"/>
    <lineage>
        <taxon>Archaea</taxon>
        <taxon>Methanobacteriati</taxon>
        <taxon>Methanobacteriota</taxon>
        <taxon>Stenosarchaea group</taxon>
        <taxon>Halobacteria</taxon>
        <taxon>Halobacteriales</taxon>
        <taxon>Haloferacaceae</taxon>
        <taxon>Halobaculum</taxon>
    </lineage>
</organism>
<dbReference type="Proteomes" id="UP001596388">
    <property type="component" value="Unassembled WGS sequence"/>
</dbReference>
<evidence type="ECO:0000313" key="1">
    <source>
        <dbReference type="EMBL" id="MFC7097493.1"/>
    </source>
</evidence>
<name>A0ABD5WYK2_9EURY</name>
<dbReference type="AlphaFoldDB" id="A0ABD5WYK2"/>
<gene>
    <name evidence="1" type="ORF">ACFQKD_09270</name>
</gene>
<reference evidence="1 2" key="1">
    <citation type="journal article" date="2019" name="Int. J. Syst. Evol. Microbiol.">
        <title>The Global Catalogue of Microorganisms (GCM) 10K type strain sequencing project: providing services to taxonomists for standard genome sequencing and annotation.</title>
        <authorList>
            <consortium name="The Broad Institute Genomics Platform"/>
            <consortium name="The Broad Institute Genome Sequencing Center for Infectious Disease"/>
            <person name="Wu L."/>
            <person name="Ma J."/>
        </authorList>
    </citation>
    <scope>NUCLEOTIDE SEQUENCE [LARGE SCALE GENOMIC DNA]</scope>
    <source>
        <strain evidence="1 2">DT55</strain>
    </source>
</reference>
<dbReference type="InterPro" id="IPR057180">
    <property type="entry name" value="DUF7858"/>
</dbReference>
<sequence>MTLSDIAAGIEVTTSQERRGVAAVDDTDGDLATRLAAHADALACTPEAAAVVLRHHARGVSVGESAREANVAPMTAAKVLHRCGIQGISPLAPTARRIVRDWLAGELSRADALELAGCGEAEFALAGYVESHDPIPELADAARGALAEGTNASVAKRDSLDDTMSSVADLR</sequence>
<protein>
    <submittedName>
        <fullName evidence="1">Uncharacterized protein</fullName>
    </submittedName>
</protein>
<comment type="caution">
    <text evidence="1">The sequence shown here is derived from an EMBL/GenBank/DDBJ whole genome shotgun (WGS) entry which is preliminary data.</text>
</comment>
<keyword evidence="2" id="KW-1185">Reference proteome</keyword>
<dbReference type="EMBL" id="JBHTAG010000003">
    <property type="protein sequence ID" value="MFC7097493.1"/>
    <property type="molecule type" value="Genomic_DNA"/>
</dbReference>